<keyword evidence="4" id="KW-0804">Transcription</keyword>
<protein>
    <submittedName>
        <fullName evidence="7">RNA polymerase sigma factor</fullName>
    </submittedName>
</protein>
<dbReference type="PANTHER" id="PTHR43133">
    <property type="entry name" value="RNA POLYMERASE ECF-TYPE SIGMA FACTO"/>
    <property type="match status" value="1"/>
</dbReference>
<evidence type="ECO:0000256" key="2">
    <source>
        <dbReference type="ARBA" id="ARBA00023015"/>
    </source>
</evidence>
<keyword evidence="2" id="KW-0805">Transcription regulation</keyword>
<evidence type="ECO:0000256" key="1">
    <source>
        <dbReference type="ARBA" id="ARBA00010641"/>
    </source>
</evidence>
<dbReference type="RefSeq" id="WP_242847683.1">
    <property type="nucleotide sequence ID" value="NZ_JAQIFT010000048.1"/>
</dbReference>
<comment type="similarity">
    <text evidence="1">Belongs to the sigma-70 factor family. ECF subfamily.</text>
</comment>
<dbReference type="Gene3D" id="1.10.10.10">
    <property type="entry name" value="Winged helix-like DNA-binding domain superfamily/Winged helix DNA-binding domain"/>
    <property type="match status" value="1"/>
</dbReference>
<keyword evidence="8" id="KW-1185">Reference proteome</keyword>
<dbReference type="InterPro" id="IPR013325">
    <property type="entry name" value="RNA_pol_sigma_r2"/>
</dbReference>
<dbReference type="InterPro" id="IPR013324">
    <property type="entry name" value="RNA_pol_sigma_r3/r4-like"/>
</dbReference>
<keyword evidence="3" id="KW-0731">Sigma factor</keyword>
<dbReference type="InterPro" id="IPR007627">
    <property type="entry name" value="RNA_pol_sigma70_r2"/>
</dbReference>
<evidence type="ECO:0000313" key="8">
    <source>
        <dbReference type="Proteomes" id="UP001169242"/>
    </source>
</evidence>
<evidence type="ECO:0000259" key="6">
    <source>
        <dbReference type="Pfam" id="PF08281"/>
    </source>
</evidence>
<dbReference type="InterPro" id="IPR013249">
    <property type="entry name" value="RNA_pol_sigma70_r4_t2"/>
</dbReference>
<reference evidence="7" key="1">
    <citation type="journal article" date="2023" name="Int. J. Syst. Evol. Microbiol.">
        <title>&lt;i&gt;Holtiella tumoricola&lt;/i&gt; gen. nov. sp. nov., isolated from a human clinical sample.</title>
        <authorList>
            <person name="Allen-Vercoe E."/>
            <person name="Daigneault M.C."/>
            <person name="Vancuren S.J."/>
            <person name="Cochrane K."/>
            <person name="O'Neal L.L."/>
            <person name="Sankaranarayanan K."/>
            <person name="Lawson P.A."/>
        </authorList>
    </citation>
    <scope>NUCLEOTIDE SEQUENCE</scope>
    <source>
        <strain evidence="7">CC70A</strain>
    </source>
</reference>
<dbReference type="InterPro" id="IPR014284">
    <property type="entry name" value="RNA_pol_sigma-70_dom"/>
</dbReference>
<evidence type="ECO:0000259" key="5">
    <source>
        <dbReference type="Pfam" id="PF04542"/>
    </source>
</evidence>
<name>A0AA42DNX8_9FIRM</name>
<accession>A0AA42DNX8</accession>
<dbReference type="PANTHER" id="PTHR43133:SF51">
    <property type="entry name" value="RNA POLYMERASE SIGMA FACTOR"/>
    <property type="match status" value="1"/>
</dbReference>
<organism evidence="7 8">
    <name type="scientific">Holtiella tumoricola</name>
    <dbReference type="NCBI Taxonomy" id="3018743"/>
    <lineage>
        <taxon>Bacteria</taxon>
        <taxon>Bacillati</taxon>
        <taxon>Bacillota</taxon>
        <taxon>Clostridia</taxon>
        <taxon>Lachnospirales</taxon>
        <taxon>Cellulosilyticaceae</taxon>
        <taxon>Holtiella</taxon>
    </lineage>
</organism>
<dbReference type="Proteomes" id="UP001169242">
    <property type="component" value="Unassembled WGS sequence"/>
</dbReference>
<dbReference type="GO" id="GO:0003677">
    <property type="term" value="F:DNA binding"/>
    <property type="evidence" value="ECO:0007669"/>
    <property type="project" value="InterPro"/>
</dbReference>
<evidence type="ECO:0000313" key="7">
    <source>
        <dbReference type="EMBL" id="MDA3732430.1"/>
    </source>
</evidence>
<gene>
    <name evidence="7" type="ORF">PBV87_13120</name>
</gene>
<dbReference type="Gene3D" id="1.10.1740.10">
    <property type="match status" value="1"/>
</dbReference>
<dbReference type="Pfam" id="PF08281">
    <property type="entry name" value="Sigma70_r4_2"/>
    <property type="match status" value="1"/>
</dbReference>
<sequence>MDEIIERNLIEKAKQGDVAAFETLMLSYEKHIYNICLKMLGDEQEAFDGAQEVCVKLWRQLKTFEGNSKFSTWMYRIATNQCLDLIRKRKSRLEGEVSLYQPSKDSENEWVLDEAPKHDVMSEHVDQLALKDIMEQALKEVKEEYKQILILRDVEGYSYDEIAETLEMNKGTVKSRLSRARLAMKEILMQNKEPYKSFFRQTIKKEGNI</sequence>
<dbReference type="GO" id="GO:0016987">
    <property type="term" value="F:sigma factor activity"/>
    <property type="evidence" value="ECO:0007669"/>
    <property type="project" value="UniProtKB-KW"/>
</dbReference>
<dbReference type="InterPro" id="IPR036388">
    <property type="entry name" value="WH-like_DNA-bd_sf"/>
</dbReference>
<proteinExistence type="inferred from homology"/>
<dbReference type="AlphaFoldDB" id="A0AA42DNX8"/>
<dbReference type="NCBIfam" id="TIGR02937">
    <property type="entry name" value="sigma70-ECF"/>
    <property type="match status" value="1"/>
</dbReference>
<feature type="domain" description="RNA polymerase sigma-70 region 2" evidence="5">
    <location>
        <begin position="26"/>
        <end position="91"/>
    </location>
</feature>
<evidence type="ECO:0000256" key="4">
    <source>
        <dbReference type="ARBA" id="ARBA00023163"/>
    </source>
</evidence>
<dbReference type="EMBL" id="JAQIFT010000048">
    <property type="protein sequence ID" value="MDA3732430.1"/>
    <property type="molecule type" value="Genomic_DNA"/>
</dbReference>
<dbReference type="GO" id="GO:0006352">
    <property type="term" value="P:DNA-templated transcription initiation"/>
    <property type="evidence" value="ECO:0007669"/>
    <property type="project" value="InterPro"/>
</dbReference>
<feature type="domain" description="RNA polymerase sigma factor 70 region 4 type 2" evidence="6">
    <location>
        <begin position="133"/>
        <end position="184"/>
    </location>
</feature>
<dbReference type="SUPFAM" id="SSF88946">
    <property type="entry name" value="Sigma2 domain of RNA polymerase sigma factors"/>
    <property type="match status" value="1"/>
</dbReference>
<dbReference type="Pfam" id="PF04542">
    <property type="entry name" value="Sigma70_r2"/>
    <property type="match status" value="1"/>
</dbReference>
<dbReference type="SUPFAM" id="SSF88659">
    <property type="entry name" value="Sigma3 and sigma4 domains of RNA polymerase sigma factors"/>
    <property type="match status" value="1"/>
</dbReference>
<evidence type="ECO:0000256" key="3">
    <source>
        <dbReference type="ARBA" id="ARBA00023082"/>
    </source>
</evidence>
<comment type="caution">
    <text evidence="7">The sequence shown here is derived from an EMBL/GenBank/DDBJ whole genome shotgun (WGS) entry which is preliminary data.</text>
</comment>
<dbReference type="InterPro" id="IPR039425">
    <property type="entry name" value="RNA_pol_sigma-70-like"/>
</dbReference>
<dbReference type="CDD" id="cd06171">
    <property type="entry name" value="Sigma70_r4"/>
    <property type="match status" value="1"/>
</dbReference>